<sequence length="188" mass="21980">MEPWHVYSVLKTEEKESQDKNDIYNIVQLRNQWGGRSAITGGGNWEGHPWSDNKQTWDKHWFQSLDPKFKDDGTFLISFQHMLEHFLVVESTRIFDDSEWFTKQNVSQGSKASITYRTWFSYSVALERPSLVSTSAILDPGFYEVSMKIEAQYRTVSAKRRVYSTEDAIQLEMTERPAKVQEVARNLQ</sequence>
<reference evidence="1" key="1">
    <citation type="submission" date="2023-07" db="EMBL/GenBank/DDBJ databases">
        <title>Black Yeasts Isolated from many extreme environments.</title>
        <authorList>
            <person name="Coleine C."/>
            <person name="Stajich J.E."/>
            <person name="Selbmann L."/>
        </authorList>
    </citation>
    <scope>NUCLEOTIDE SEQUENCE</scope>
    <source>
        <strain evidence="1">CCFEE 5714</strain>
    </source>
</reference>
<gene>
    <name evidence="1" type="ORF">LTR37_006172</name>
</gene>
<proteinExistence type="predicted"/>
<evidence type="ECO:0000313" key="2">
    <source>
        <dbReference type="Proteomes" id="UP001281147"/>
    </source>
</evidence>
<dbReference type="EMBL" id="JAUTXU010000040">
    <property type="protein sequence ID" value="KAK3716822.1"/>
    <property type="molecule type" value="Genomic_DNA"/>
</dbReference>
<organism evidence="1 2">
    <name type="scientific">Vermiconidia calcicola</name>
    <dbReference type="NCBI Taxonomy" id="1690605"/>
    <lineage>
        <taxon>Eukaryota</taxon>
        <taxon>Fungi</taxon>
        <taxon>Dikarya</taxon>
        <taxon>Ascomycota</taxon>
        <taxon>Pezizomycotina</taxon>
        <taxon>Dothideomycetes</taxon>
        <taxon>Dothideomycetidae</taxon>
        <taxon>Mycosphaerellales</taxon>
        <taxon>Extremaceae</taxon>
        <taxon>Vermiconidia</taxon>
    </lineage>
</organism>
<protein>
    <submittedName>
        <fullName evidence="1">Uncharacterized protein</fullName>
    </submittedName>
</protein>
<dbReference type="Proteomes" id="UP001281147">
    <property type="component" value="Unassembled WGS sequence"/>
</dbReference>
<evidence type="ECO:0000313" key="1">
    <source>
        <dbReference type="EMBL" id="KAK3716822.1"/>
    </source>
</evidence>
<name>A0ACC3NHI7_9PEZI</name>
<comment type="caution">
    <text evidence="1">The sequence shown here is derived from an EMBL/GenBank/DDBJ whole genome shotgun (WGS) entry which is preliminary data.</text>
</comment>
<keyword evidence="2" id="KW-1185">Reference proteome</keyword>
<accession>A0ACC3NHI7</accession>